<feature type="binding site" evidence="8">
    <location>
        <position position="362"/>
    </location>
    <ligand>
        <name>ATP</name>
        <dbReference type="ChEBI" id="CHEBI:30616"/>
    </ligand>
</feature>
<keyword evidence="3 9" id="KW-0418">Kinase</keyword>
<dbReference type="Gene3D" id="3.30.505.10">
    <property type="entry name" value="SH2 domain"/>
    <property type="match status" value="2"/>
</dbReference>
<evidence type="ECO:0000313" key="13">
    <source>
        <dbReference type="EMBL" id="CAK8678290.1"/>
    </source>
</evidence>
<dbReference type="InterPro" id="IPR011009">
    <property type="entry name" value="Kinase-like_dom_sf"/>
</dbReference>
<accession>A0ABP0FF37</accession>
<evidence type="ECO:0000256" key="3">
    <source>
        <dbReference type="ARBA" id="ARBA00022777"/>
    </source>
</evidence>
<dbReference type="SUPFAM" id="SSF56112">
    <property type="entry name" value="Protein kinase-like (PK-like)"/>
    <property type="match status" value="1"/>
</dbReference>
<dbReference type="SMART" id="SM00252">
    <property type="entry name" value="SH2"/>
    <property type="match status" value="2"/>
</dbReference>
<dbReference type="PROSITE" id="PS00109">
    <property type="entry name" value="PROTEIN_KINASE_TYR"/>
    <property type="match status" value="1"/>
</dbReference>
<reference evidence="13 14" key="1">
    <citation type="submission" date="2024-02" db="EMBL/GenBank/DDBJ databases">
        <authorList>
            <person name="Daric V."/>
            <person name="Darras S."/>
        </authorList>
    </citation>
    <scope>NUCLEOTIDE SEQUENCE [LARGE SCALE GENOMIC DNA]</scope>
</reference>
<feature type="domain" description="SH2" evidence="11">
    <location>
        <begin position="132"/>
        <end position="230"/>
    </location>
</feature>
<organism evidence="13 14">
    <name type="scientific">Clavelina lepadiformis</name>
    <name type="common">Light-bulb sea squirt</name>
    <name type="synonym">Ascidia lepadiformis</name>
    <dbReference type="NCBI Taxonomy" id="159417"/>
    <lineage>
        <taxon>Eukaryota</taxon>
        <taxon>Metazoa</taxon>
        <taxon>Chordata</taxon>
        <taxon>Tunicata</taxon>
        <taxon>Ascidiacea</taxon>
        <taxon>Aplousobranchia</taxon>
        <taxon>Clavelinidae</taxon>
        <taxon>Clavelina</taxon>
    </lineage>
</organism>
<evidence type="ECO:0000313" key="14">
    <source>
        <dbReference type="Proteomes" id="UP001642483"/>
    </source>
</evidence>
<comment type="caution">
    <text evidence="13">The sequence shown here is derived from an EMBL/GenBank/DDBJ whole genome shotgun (WGS) entry which is preliminary data.</text>
</comment>
<dbReference type="InterPro" id="IPR001245">
    <property type="entry name" value="Ser-Thr/Tyr_kinase_cat_dom"/>
</dbReference>
<keyword evidence="2 8" id="KW-0547">Nucleotide-binding</keyword>
<dbReference type="InterPro" id="IPR020635">
    <property type="entry name" value="Tyr_kinase_cat_dom"/>
</dbReference>
<dbReference type="PROSITE" id="PS50011">
    <property type="entry name" value="PROTEIN_KINASE_DOM"/>
    <property type="match status" value="1"/>
</dbReference>
<dbReference type="InterPro" id="IPR000980">
    <property type="entry name" value="SH2"/>
</dbReference>
<dbReference type="InterPro" id="IPR017441">
    <property type="entry name" value="Protein_kinase_ATP_BS"/>
</dbReference>
<evidence type="ECO:0000259" key="11">
    <source>
        <dbReference type="PROSITE" id="PS50001"/>
    </source>
</evidence>
<dbReference type="EC" id="2.7.10.2" evidence="9"/>
<comment type="similarity">
    <text evidence="9">Belongs to the protein kinase superfamily. Tyr protein kinase family.</text>
</comment>
<protein>
    <recommendedName>
        <fullName evidence="9">Tyrosine-protein kinase</fullName>
        <ecNumber evidence="9">2.7.10.2</ecNumber>
    </recommendedName>
</protein>
<evidence type="ECO:0000259" key="12">
    <source>
        <dbReference type="PROSITE" id="PS50011"/>
    </source>
</evidence>
<proteinExistence type="inferred from homology"/>
<dbReference type="InterPro" id="IPR036860">
    <property type="entry name" value="SH2_dom_sf"/>
</dbReference>
<comment type="catalytic activity">
    <reaction evidence="6 9">
        <text>L-tyrosyl-[protein] + ATP = O-phospho-L-tyrosyl-[protein] + ADP + H(+)</text>
        <dbReference type="Rhea" id="RHEA:10596"/>
        <dbReference type="Rhea" id="RHEA-COMP:10136"/>
        <dbReference type="Rhea" id="RHEA-COMP:20101"/>
        <dbReference type="ChEBI" id="CHEBI:15378"/>
        <dbReference type="ChEBI" id="CHEBI:30616"/>
        <dbReference type="ChEBI" id="CHEBI:46858"/>
        <dbReference type="ChEBI" id="CHEBI:61978"/>
        <dbReference type="ChEBI" id="CHEBI:456216"/>
        <dbReference type="EC" id="2.7.10.2"/>
    </reaction>
</comment>
<dbReference type="Gene3D" id="1.10.510.10">
    <property type="entry name" value="Transferase(Phosphotransferase) domain 1"/>
    <property type="match status" value="1"/>
</dbReference>
<dbReference type="EMBL" id="CAWYQH010000046">
    <property type="protein sequence ID" value="CAK8678290.1"/>
    <property type="molecule type" value="Genomic_DNA"/>
</dbReference>
<keyword evidence="7" id="KW-0727">SH2 domain</keyword>
<dbReference type="InterPro" id="IPR000719">
    <property type="entry name" value="Prot_kinase_dom"/>
</dbReference>
<feature type="domain" description="SH2" evidence="11">
    <location>
        <begin position="12"/>
        <end position="108"/>
    </location>
</feature>
<dbReference type="PROSITE" id="PS00107">
    <property type="entry name" value="PROTEIN_KINASE_ATP"/>
    <property type="match status" value="1"/>
</dbReference>
<keyword evidence="14" id="KW-1185">Reference proteome</keyword>
<dbReference type="InterPro" id="IPR008266">
    <property type="entry name" value="Tyr_kinase_AS"/>
</dbReference>
<dbReference type="PRINTS" id="PR00109">
    <property type="entry name" value="TYRKINASE"/>
</dbReference>
<evidence type="ECO:0000256" key="5">
    <source>
        <dbReference type="ARBA" id="ARBA00023137"/>
    </source>
</evidence>
<gene>
    <name evidence="13" type="ORF">CVLEPA_LOCUS8220</name>
</gene>
<dbReference type="Pfam" id="PF07714">
    <property type="entry name" value="PK_Tyr_Ser-Thr"/>
    <property type="match status" value="1"/>
</dbReference>
<keyword evidence="4 8" id="KW-0067">ATP-binding</keyword>
<evidence type="ECO:0000256" key="10">
    <source>
        <dbReference type="SAM" id="MobiDB-lite"/>
    </source>
</evidence>
<evidence type="ECO:0000256" key="6">
    <source>
        <dbReference type="ARBA" id="ARBA00051245"/>
    </source>
</evidence>
<evidence type="ECO:0000256" key="9">
    <source>
        <dbReference type="RuleBase" id="RU362096"/>
    </source>
</evidence>
<dbReference type="Proteomes" id="UP001642483">
    <property type="component" value="Unassembled WGS sequence"/>
</dbReference>
<dbReference type="PROSITE" id="PS50001">
    <property type="entry name" value="SH2"/>
    <property type="match status" value="2"/>
</dbReference>
<dbReference type="PRINTS" id="PR00401">
    <property type="entry name" value="SH2DOMAIN"/>
</dbReference>
<evidence type="ECO:0000256" key="4">
    <source>
        <dbReference type="ARBA" id="ARBA00022840"/>
    </source>
</evidence>
<dbReference type="InterPro" id="IPR050198">
    <property type="entry name" value="Non-receptor_tyrosine_kinases"/>
</dbReference>
<dbReference type="CDD" id="cd00173">
    <property type="entry name" value="SH2"/>
    <property type="match status" value="1"/>
</dbReference>
<dbReference type="PANTHER" id="PTHR24418">
    <property type="entry name" value="TYROSINE-PROTEIN KINASE"/>
    <property type="match status" value="1"/>
</dbReference>
<name>A0ABP0FF37_CLALP</name>
<feature type="domain" description="Protein kinase" evidence="12">
    <location>
        <begin position="331"/>
        <end position="595"/>
    </location>
</feature>
<evidence type="ECO:0000256" key="2">
    <source>
        <dbReference type="ARBA" id="ARBA00022741"/>
    </source>
</evidence>
<dbReference type="SMART" id="SM00219">
    <property type="entry name" value="TyrKc"/>
    <property type="match status" value="1"/>
</dbReference>
<keyword evidence="5 9" id="KW-0829">Tyrosine-protein kinase</keyword>
<evidence type="ECO:0000256" key="8">
    <source>
        <dbReference type="PROSITE-ProRule" id="PRU10141"/>
    </source>
</evidence>
<evidence type="ECO:0000256" key="7">
    <source>
        <dbReference type="PROSITE-ProRule" id="PRU00191"/>
    </source>
</evidence>
<dbReference type="SUPFAM" id="SSF55550">
    <property type="entry name" value="SH2 domain"/>
    <property type="match status" value="2"/>
</dbReference>
<evidence type="ECO:0000256" key="1">
    <source>
        <dbReference type="ARBA" id="ARBA00022679"/>
    </source>
</evidence>
<sequence length="597" mass="68477">MTLRMDLDGVEYYHGNIRRVDAEDILRDKLPGSFLLRKRHCDNNNAYAISVAFQDQAESKVLHYEIKKNEQNGQFSVTSGSLHPSVFLLCEHYRKEKGGLKTQLLHPVSSAGTTNTSVRRSSNSDTYKNYEWYHGKITREEDGRLLSSAFEDKRKDGIFLVRMKNDTTFVLSLVYQKKVHRYIINQDPHSKEFFLGDSGKRFASIESLLEYHKNISVQETGLQCQPSIPCCQMKTKSPKIRSFQSFARQLRLRLPGNAFDIPWSETGPADDSEQASRRESQFESKIGRFNFNRKTLPKDSIGYYSPYRNIAQAHGSGKSFAPDLCISEKKLQIKEVIGKGNFGNVNLGECDILGQTHPCAVKILSGSDIESNKEELLKEAQIMQRLDHPHIVRLLAVCIPKHNDKNLMMILELAPGGSFREFLMKQNQTSFPEASILLLMKQVADGMAYLAHQNVVHRDLASRNILLVTEMYIKISDFGMSRILQDSENYYTASKPGSWPLRWYAPEALEYYKFTSKTDVWSFGITLWEAMSYGGRPYRGMKGVDLLEMLRMGHRLERPRSCSSAIYSLMLHCWEYVADRRPSFNELLQQLDSFLQT</sequence>
<feature type="region of interest" description="Disordered" evidence="10">
    <location>
        <begin position="261"/>
        <end position="281"/>
    </location>
</feature>
<keyword evidence="1 9" id="KW-0808">Transferase</keyword>
<dbReference type="Pfam" id="PF00017">
    <property type="entry name" value="SH2"/>
    <property type="match status" value="2"/>
</dbReference>